<accession>A0A9P7J3P7</accession>
<comment type="caution">
    <text evidence="1">The sequence shown here is derived from an EMBL/GenBank/DDBJ whole genome shotgun (WGS) entry which is preliminary data.</text>
</comment>
<dbReference type="Proteomes" id="UP000807769">
    <property type="component" value="Unassembled WGS sequence"/>
</dbReference>
<sequence>KAKNAHLPSGLLENRIWHMKFLPCVMYWVGNSDHGWTVPETELQSVLESIFYEVYPRNKGGCSFDIEDFQRIHEWRASFGSTAITVLMAFFTSTPDYETQEARKEYAEYQLQDCCFIYEDPDNKEQPGAFLSEYILHIFAAHLTTVAGKVRVDSL</sequence>
<name>A0A9P7J3P7_9AGAM</name>
<evidence type="ECO:0000313" key="2">
    <source>
        <dbReference type="Proteomes" id="UP000807769"/>
    </source>
</evidence>
<evidence type="ECO:0000313" key="1">
    <source>
        <dbReference type="EMBL" id="KAG1801159.1"/>
    </source>
</evidence>
<reference evidence="1" key="1">
    <citation type="journal article" date="2020" name="New Phytol.">
        <title>Comparative genomics reveals dynamic genome evolution in host specialist ectomycorrhizal fungi.</title>
        <authorList>
            <person name="Lofgren L.A."/>
            <person name="Nguyen N.H."/>
            <person name="Vilgalys R."/>
            <person name="Ruytinx J."/>
            <person name="Liao H.L."/>
            <person name="Branco S."/>
            <person name="Kuo A."/>
            <person name="LaButti K."/>
            <person name="Lipzen A."/>
            <person name="Andreopoulos W."/>
            <person name="Pangilinan J."/>
            <person name="Riley R."/>
            <person name="Hundley H."/>
            <person name="Na H."/>
            <person name="Barry K."/>
            <person name="Grigoriev I.V."/>
            <person name="Stajich J.E."/>
            <person name="Kennedy P.G."/>
        </authorList>
    </citation>
    <scope>NUCLEOTIDE SEQUENCE</scope>
    <source>
        <strain evidence="1">MN1</strain>
    </source>
</reference>
<dbReference type="RefSeq" id="XP_041186013.1">
    <property type="nucleotide sequence ID" value="XM_041329273.1"/>
</dbReference>
<dbReference type="GeneID" id="64623290"/>
<gene>
    <name evidence="1" type="ORF">BJ212DRAFT_1213683</name>
</gene>
<protein>
    <submittedName>
        <fullName evidence="1">Uncharacterized protein</fullName>
    </submittedName>
</protein>
<proteinExistence type="predicted"/>
<dbReference type="OrthoDB" id="2755811at2759"/>
<organism evidence="1 2">
    <name type="scientific">Suillus subaureus</name>
    <dbReference type="NCBI Taxonomy" id="48587"/>
    <lineage>
        <taxon>Eukaryota</taxon>
        <taxon>Fungi</taxon>
        <taxon>Dikarya</taxon>
        <taxon>Basidiomycota</taxon>
        <taxon>Agaricomycotina</taxon>
        <taxon>Agaricomycetes</taxon>
        <taxon>Agaricomycetidae</taxon>
        <taxon>Boletales</taxon>
        <taxon>Suillineae</taxon>
        <taxon>Suillaceae</taxon>
        <taxon>Suillus</taxon>
    </lineage>
</organism>
<keyword evidence="2" id="KW-1185">Reference proteome</keyword>
<dbReference type="AlphaFoldDB" id="A0A9P7J3P7"/>
<feature type="non-terminal residue" evidence="1">
    <location>
        <position position="155"/>
    </location>
</feature>
<dbReference type="EMBL" id="JABBWG010000100">
    <property type="protein sequence ID" value="KAG1801159.1"/>
    <property type="molecule type" value="Genomic_DNA"/>
</dbReference>
<feature type="non-terminal residue" evidence="1">
    <location>
        <position position="1"/>
    </location>
</feature>